<dbReference type="GO" id="GO:0016301">
    <property type="term" value="F:kinase activity"/>
    <property type="evidence" value="ECO:0007669"/>
    <property type="project" value="UniProtKB-KW"/>
</dbReference>
<dbReference type="InterPro" id="IPR036618">
    <property type="entry name" value="PtsI_HPr-bd_sf"/>
</dbReference>
<proteinExistence type="inferred from homology"/>
<evidence type="ECO:0000256" key="7">
    <source>
        <dbReference type="ARBA" id="ARBA00016544"/>
    </source>
</evidence>
<dbReference type="InterPro" id="IPR050499">
    <property type="entry name" value="PEP-utilizing_PTS_enzyme"/>
</dbReference>
<comment type="catalytic activity">
    <reaction evidence="1 17">
        <text>L-histidyl-[protein] + phosphoenolpyruvate = N(pros)-phospho-L-histidyl-[protein] + pyruvate</text>
        <dbReference type="Rhea" id="RHEA:23880"/>
        <dbReference type="Rhea" id="RHEA-COMP:9745"/>
        <dbReference type="Rhea" id="RHEA-COMP:9746"/>
        <dbReference type="ChEBI" id="CHEBI:15361"/>
        <dbReference type="ChEBI" id="CHEBI:29979"/>
        <dbReference type="ChEBI" id="CHEBI:58702"/>
        <dbReference type="ChEBI" id="CHEBI:64837"/>
        <dbReference type="EC" id="2.7.3.9"/>
    </reaction>
</comment>
<evidence type="ECO:0000256" key="14">
    <source>
        <dbReference type="ARBA" id="ARBA00022777"/>
    </source>
</evidence>
<comment type="caution">
    <text evidence="24">The sequence shown here is derived from an EMBL/GenBank/DDBJ whole genome shotgun (WGS) entry which is preliminary data.</text>
</comment>
<comment type="similarity">
    <text evidence="5 17">Belongs to the PEP-utilizing enzyme family.</text>
</comment>
<dbReference type="OrthoDB" id="9765468at2"/>
<dbReference type="GO" id="GO:0005737">
    <property type="term" value="C:cytoplasm"/>
    <property type="evidence" value="ECO:0007669"/>
    <property type="project" value="UniProtKB-SubCell"/>
</dbReference>
<evidence type="ECO:0000259" key="23">
    <source>
        <dbReference type="Pfam" id="PF05524"/>
    </source>
</evidence>
<comment type="subcellular location">
    <subcellularLocation>
        <location evidence="4 17">Cytoplasm</location>
    </subcellularLocation>
</comment>
<dbReference type="GO" id="GO:0046872">
    <property type="term" value="F:metal ion binding"/>
    <property type="evidence" value="ECO:0007669"/>
    <property type="project" value="UniProtKB-KW"/>
</dbReference>
<keyword evidence="10 17" id="KW-0762">Sugar transport</keyword>
<feature type="binding site" evidence="19">
    <location>
        <position position="490"/>
    </location>
    <ligand>
        <name>phosphoenolpyruvate</name>
        <dbReference type="ChEBI" id="CHEBI:58702"/>
    </ligand>
</feature>
<evidence type="ECO:0000256" key="1">
    <source>
        <dbReference type="ARBA" id="ARBA00000683"/>
    </source>
</evidence>
<evidence type="ECO:0000256" key="5">
    <source>
        <dbReference type="ARBA" id="ARBA00007837"/>
    </source>
</evidence>
<comment type="cofactor">
    <cofactor evidence="2 17 20">
        <name>Mg(2+)</name>
        <dbReference type="ChEBI" id="CHEBI:18420"/>
    </cofactor>
</comment>
<evidence type="ECO:0000256" key="10">
    <source>
        <dbReference type="ARBA" id="ARBA00022597"/>
    </source>
</evidence>
<evidence type="ECO:0000313" key="25">
    <source>
        <dbReference type="Proteomes" id="UP000216361"/>
    </source>
</evidence>
<keyword evidence="9 17" id="KW-0963">Cytoplasm</keyword>
<keyword evidence="24" id="KW-0670">Pyruvate</keyword>
<evidence type="ECO:0000256" key="18">
    <source>
        <dbReference type="PIRSR" id="PIRSR000732-1"/>
    </source>
</evidence>
<sequence>MKNDRTDAPPPGSERVYQGLGVAPGIALGTAWVSDDTAPSTPEYLIEPEAVTAELQRLKEAVAFAAKQLRKLKVKAQALPPAAAEELGYLLDARLQMLAGSRLIRTAEKLITELRLNAEAAVRATIAEISDGFSRMNDAYLAARGDDVREVGERLIRCLMATPYVALKHLPEGSILIAADLTPADTALLDPKLVLGFATEQGGKESHTAIMARSLGVPAILGIADLVTVLKTGDPIILDGHAGKLIVHPTPETRAQYEAGEAALKQERKRLSRLRDVPGVTLDGFTIGLNVNLELPRDLDGAHTVGAEGVGLLRTEFLYMNRDAAPDEDEQYEFLRAVIEGMDGRPVTVRTIDVGGDKLAPALREQIGEPLEESPNPALGVRGVRLSLAHPRLFDTQLAAILRAAAHGPIRILLPMISQISEVHAAREAVERVYKRLKRRKVPLPEKLPPLGVMIEVPGAALSADGLAAVSDFFAIGTNDLTMYTLAIDRGDERVAALYEPLHPAVLRLIQFTVEAGLRYRIPVSICGEIAGDPRFTPLLLGLGVRELSMSAPKLPSVKERVRALSLTEASRRARTIMDQADAKRIGELLDDFIANLGSHSV</sequence>
<evidence type="ECO:0000313" key="24">
    <source>
        <dbReference type="EMBL" id="OYQ18034.1"/>
    </source>
</evidence>
<dbReference type="InterPro" id="IPR040442">
    <property type="entry name" value="Pyrv_kinase-like_dom_sf"/>
</dbReference>
<gene>
    <name evidence="24" type="primary">ptsP</name>
    <name evidence="24" type="ORF">CHR90_13790</name>
</gene>
<dbReference type="InterPro" id="IPR006318">
    <property type="entry name" value="PTS_EI-like"/>
</dbReference>
<evidence type="ECO:0000256" key="15">
    <source>
        <dbReference type="ARBA" id="ARBA00022842"/>
    </source>
</evidence>
<evidence type="ECO:0000256" key="3">
    <source>
        <dbReference type="ARBA" id="ARBA00002728"/>
    </source>
</evidence>
<dbReference type="Gene3D" id="1.10.274.10">
    <property type="entry name" value="PtsI, HPr-binding domain"/>
    <property type="match status" value="1"/>
</dbReference>
<reference evidence="24 25" key="1">
    <citation type="submission" date="2017-07" db="EMBL/GenBank/DDBJ databases">
        <title>Elstera cyanobacteriorum sp. nov., a novel bacterium isolated from cyanobacterial aggregates in a eutrophic lake.</title>
        <authorList>
            <person name="Cai H."/>
        </authorList>
    </citation>
    <scope>NUCLEOTIDE SEQUENCE [LARGE SCALE GENOMIC DNA]</scope>
    <source>
        <strain evidence="24 25">TH019</strain>
    </source>
</reference>
<name>A0A255XNU2_9PROT</name>
<dbReference type="InterPro" id="IPR008279">
    <property type="entry name" value="PEP-util_enz_mobile_dom"/>
</dbReference>
<dbReference type="Pfam" id="PF02896">
    <property type="entry name" value="PEP-utilizers_C"/>
    <property type="match status" value="1"/>
</dbReference>
<keyword evidence="13 17" id="KW-0479">Metal-binding</keyword>
<evidence type="ECO:0000259" key="21">
    <source>
        <dbReference type="Pfam" id="PF00391"/>
    </source>
</evidence>
<evidence type="ECO:0000259" key="22">
    <source>
        <dbReference type="Pfam" id="PF02896"/>
    </source>
</evidence>
<evidence type="ECO:0000256" key="8">
    <source>
        <dbReference type="ARBA" id="ARBA00022448"/>
    </source>
</evidence>
<dbReference type="GO" id="GO:0009401">
    <property type="term" value="P:phosphoenolpyruvate-dependent sugar phosphotransferase system"/>
    <property type="evidence" value="ECO:0007669"/>
    <property type="project" value="UniProtKB-KW"/>
</dbReference>
<evidence type="ECO:0000256" key="9">
    <source>
        <dbReference type="ARBA" id="ARBA00022490"/>
    </source>
</evidence>
<feature type="binding site" evidence="19">
    <location>
        <begin position="479"/>
        <end position="480"/>
    </location>
    <ligand>
        <name>phosphoenolpyruvate</name>
        <dbReference type="ChEBI" id="CHEBI:58702"/>
    </ligand>
</feature>
<dbReference type="GO" id="GO:0008965">
    <property type="term" value="F:phosphoenolpyruvate-protein phosphotransferase activity"/>
    <property type="evidence" value="ECO:0007669"/>
    <property type="project" value="UniProtKB-EC"/>
</dbReference>
<evidence type="ECO:0000256" key="16">
    <source>
        <dbReference type="ARBA" id="ARBA00033235"/>
    </source>
</evidence>
<feature type="domain" description="PEP-utilising enzyme C-terminal" evidence="22">
    <location>
        <begin position="269"/>
        <end position="565"/>
    </location>
</feature>
<evidence type="ECO:0000256" key="11">
    <source>
        <dbReference type="ARBA" id="ARBA00022679"/>
    </source>
</evidence>
<dbReference type="Proteomes" id="UP000216361">
    <property type="component" value="Unassembled WGS sequence"/>
</dbReference>
<evidence type="ECO:0000256" key="12">
    <source>
        <dbReference type="ARBA" id="ARBA00022683"/>
    </source>
</evidence>
<dbReference type="Pfam" id="PF05524">
    <property type="entry name" value="PEP-utilisers_N"/>
    <property type="match status" value="1"/>
</dbReference>
<dbReference type="InterPro" id="IPR008731">
    <property type="entry name" value="PTS_EIN"/>
</dbReference>
<feature type="domain" description="PEP-utilising enzyme mobile" evidence="21">
    <location>
        <begin position="170"/>
        <end position="243"/>
    </location>
</feature>
<comment type="function">
    <text evidence="3 17">General (non sugar-specific) component of the phosphoenolpyruvate-dependent sugar phosphotransferase system (sugar PTS). This major carbohydrate active-transport system catalyzes the phosphorylation of incoming sugar substrates concomitantly with their translocation across the cell membrane. Enzyme I transfers the phosphoryl group from phosphoenolpyruvate (PEP) to the phosphoryl carrier protein (HPr).</text>
</comment>
<feature type="binding site" evidence="19">
    <location>
        <position position="350"/>
    </location>
    <ligand>
        <name>phosphoenolpyruvate</name>
        <dbReference type="ChEBI" id="CHEBI:58702"/>
    </ligand>
</feature>
<evidence type="ECO:0000256" key="6">
    <source>
        <dbReference type="ARBA" id="ARBA00012232"/>
    </source>
</evidence>
<evidence type="ECO:0000256" key="20">
    <source>
        <dbReference type="PIRSR" id="PIRSR000732-3"/>
    </source>
</evidence>
<evidence type="ECO:0000256" key="17">
    <source>
        <dbReference type="PIRNR" id="PIRNR000732"/>
    </source>
</evidence>
<dbReference type="Gene3D" id="3.20.20.60">
    <property type="entry name" value="Phosphoenolpyruvate-binding domains"/>
    <property type="match status" value="1"/>
</dbReference>
<organism evidence="24 25">
    <name type="scientific">Elstera cyanobacteriorum</name>
    <dbReference type="NCBI Taxonomy" id="2022747"/>
    <lineage>
        <taxon>Bacteria</taxon>
        <taxon>Pseudomonadati</taxon>
        <taxon>Pseudomonadota</taxon>
        <taxon>Alphaproteobacteria</taxon>
        <taxon>Rhodospirillales</taxon>
        <taxon>Rhodospirillaceae</taxon>
        <taxon>Elstera</taxon>
    </lineage>
</organism>
<dbReference type="NCBIfam" id="TIGR01417">
    <property type="entry name" value="PTS_I_fam"/>
    <property type="match status" value="1"/>
</dbReference>
<evidence type="ECO:0000256" key="2">
    <source>
        <dbReference type="ARBA" id="ARBA00001946"/>
    </source>
</evidence>
<dbReference type="EMBL" id="NOXS01000033">
    <property type="protein sequence ID" value="OYQ18034.1"/>
    <property type="molecule type" value="Genomic_DNA"/>
</dbReference>
<dbReference type="InterPro" id="IPR024692">
    <property type="entry name" value="PTS_EI"/>
</dbReference>
<dbReference type="PANTHER" id="PTHR46244">
    <property type="entry name" value="PHOSPHOENOLPYRUVATE-PROTEIN PHOSPHOTRANSFERASE"/>
    <property type="match status" value="1"/>
</dbReference>
<feature type="active site" description="Tele-phosphohistidine intermediate" evidence="18">
    <location>
        <position position="207"/>
    </location>
</feature>
<feature type="active site" description="Proton donor" evidence="18">
    <location>
        <position position="527"/>
    </location>
</feature>
<keyword evidence="8 17" id="KW-0813">Transport</keyword>
<keyword evidence="11 17" id="KW-0808">Transferase</keyword>
<keyword evidence="14 17" id="KW-0418">Kinase</keyword>
<dbReference type="Pfam" id="PF00391">
    <property type="entry name" value="PEP-utilizers"/>
    <property type="match status" value="1"/>
</dbReference>
<dbReference type="InterPro" id="IPR036637">
    <property type="entry name" value="Phosphohistidine_dom_sf"/>
</dbReference>
<dbReference type="InterPro" id="IPR015813">
    <property type="entry name" value="Pyrv/PenolPyrv_kinase-like_dom"/>
</dbReference>
<dbReference type="RefSeq" id="WP_094409596.1">
    <property type="nucleotide sequence ID" value="NZ_BMJZ01000002.1"/>
</dbReference>
<keyword evidence="25" id="KW-1185">Reference proteome</keyword>
<feature type="domain" description="Phosphotransferase system enzyme I N-terminal" evidence="23">
    <location>
        <begin position="18"/>
        <end position="144"/>
    </location>
</feature>
<evidence type="ECO:0000256" key="4">
    <source>
        <dbReference type="ARBA" id="ARBA00004496"/>
    </source>
</evidence>
<dbReference type="SUPFAM" id="SSF52009">
    <property type="entry name" value="Phosphohistidine domain"/>
    <property type="match status" value="1"/>
</dbReference>
<evidence type="ECO:0000256" key="19">
    <source>
        <dbReference type="PIRSR" id="PIRSR000732-2"/>
    </source>
</evidence>
<dbReference type="AlphaFoldDB" id="A0A255XNU2"/>
<dbReference type="Gene3D" id="3.50.30.10">
    <property type="entry name" value="Phosphohistidine domain"/>
    <property type="match status" value="1"/>
</dbReference>
<dbReference type="EC" id="2.7.3.9" evidence="6 17"/>
<feature type="binding site" evidence="20">
    <location>
        <position position="480"/>
    </location>
    <ligand>
        <name>Mg(2+)</name>
        <dbReference type="ChEBI" id="CHEBI:18420"/>
    </ligand>
</feature>
<keyword evidence="12 17" id="KW-0598">Phosphotransferase system</keyword>
<accession>A0A255XNU2</accession>
<dbReference type="SUPFAM" id="SSF47831">
    <property type="entry name" value="Enzyme I of the PEP:sugar phosphotransferase system HPr-binding (sub)domain"/>
    <property type="match status" value="1"/>
</dbReference>
<dbReference type="SUPFAM" id="SSF51621">
    <property type="entry name" value="Phosphoenolpyruvate/pyruvate domain"/>
    <property type="match status" value="1"/>
</dbReference>
<protein>
    <recommendedName>
        <fullName evidence="7 17">Phosphoenolpyruvate-protein phosphotransferase</fullName>
        <ecNumber evidence="6 17">2.7.3.9</ecNumber>
    </recommendedName>
    <alternativeName>
        <fullName evidence="16 17">Phosphotransferase system, enzyme I</fullName>
    </alternativeName>
</protein>
<keyword evidence="15 17" id="KW-0460">Magnesium</keyword>
<dbReference type="PANTHER" id="PTHR46244:SF3">
    <property type="entry name" value="PHOSPHOENOLPYRUVATE-PROTEIN PHOSPHOTRANSFERASE"/>
    <property type="match status" value="1"/>
</dbReference>
<feature type="binding site" evidence="19">
    <location>
        <position position="314"/>
    </location>
    <ligand>
        <name>phosphoenolpyruvate</name>
        <dbReference type="ChEBI" id="CHEBI:58702"/>
    </ligand>
</feature>
<dbReference type="PIRSF" id="PIRSF000732">
    <property type="entry name" value="PTS_enzyme_I"/>
    <property type="match status" value="1"/>
</dbReference>
<evidence type="ECO:0000256" key="13">
    <source>
        <dbReference type="ARBA" id="ARBA00022723"/>
    </source>
</evidence>
<dbReference type="PRINTS" id="PR01736">
    <property type="entry name" value="PHPHTRNFRASE"/>
</dbReference>
<dbReference type="InterPro" id="IPR000121">
    <property type="entry name" value="PEP_util_C"/>
</dbReference>
<feature type="binding site" evidence="20">
    <location>
        <position position="456"/>
    </location>
    <ligand>
        <name>Mg(2+)</name>
        <dbReference type="ChEBI" id="CHEBI:18420"/>
    </ligand>
</feature>